<evidence type="ECO:0000313" key="3">
    <source>
        <dbReference type="Proteomes" id="UP000299102"/>
    </source>
</evidence>
<protein>
    <submittedName>
        <fullName evidence="2">Uncharacterized protein</fullName>
    </submittedName>
</protein>
<proteinExistence type="predicted"/>
<evidence type="ECO:0000313" key="2">
    <source>
        <dbReference type="EMBL" id="GBP55481.1"/>
    </source>
</evidence>
<organism evidence="2 3">
    <name type="scientific">Eumeta variegata</name>
    <name type="common">Bagworm moth</name>
    <name type="synonym">Eumeta japonica</name>
    <dbReference type="NCBI Taxonomy" id="151549"/>
    <lineage>
        <taxon>Eukaryota</taxon>
        <taxon>Metazoa</taxon>
        <taxon>Ecdysozoa</taxon>
        <taxon>Arthropoda</taxon>
        <taxon>Hexapoda</taxon>
        <taxon>Insecta</taxon>
        <taxon>Pterygota</taxon>
        <taxon>Neoptera</taxon>
        <taxon>Endopterygota</taxon>
        <taxon>Lepidoptera</taxon>
        <taxon>Glossata</taxon>
        <taxon>Ditrysia</taxon>
        <taxon>Tineoidea</taxon>
        <taxon>Psychidae</taxon>
        <taxon>Oiketicinae</taxon>
        <taxon>Eumeta</taxon>
    </lineage>
</organism>
<accession>A0A4C1WVW7</accession>
<dbReference type="AlphaFoldDB" id="A0A4C1WVW7"/>
<feature type="region of interest" description="Disordered" evidence="1">
    <location>
        <begin position="35"/>
        <end position="54"/>
    </location>
</feature>
<name>A0A4C1WVW7_EUMVA</name>
<evidence type="ECO:0000256" key="1">
    <source>
        <dbReference type="SAM" id="MobiDB-lite"/>
    </source>
</evidence>
<dbReference type="Proteomes" id="UP000299102">
    <property type="component" value="Unassembled WGS sequence"/>
</dbReference>
<feature type="compositionally biased region" description="Low complexity" evidence="1">
    <location>
        <begin position="40"/>
        <end position="54"/>
    </location>
</feature>
<comment type="caution">
    <text evidence="2">The sequence shown here is derived from an EMBL/GenBank/DDBJ whole genome shotgun (WGS) entry which is preliminary data.</text>
</comment>
<gene>
    <name evidence="2" type="ORF">EVAR_40274_1</name>
</gene>
<sequence>MPSTRNCPMDATRSTSWHKKSRGALVRAEVSDCRERGKRTGLSTSEVSSSGGSERTFRGLRMKWCGGGGSYDTADCNNGFGSRADTVNLHYLVFSLNFSYRCPPYNPRICSELAACPKCLNIPKLGHTAIQSYAATT</sequence>
<keyword evidence="3" id="KW-1185">Reference proteome</keyword>
<reference evidence="2 3" key="1">
    <citation type="journal article" date="2019" name="Commun. Biol.">
        <title>The bagworm genome reveals a unique fibroin gene that provides high tensile strength.</title>
        <authorList>
            <person name="Kono N."/>
            <person name="Nakamura H."/>
            <person name="Ohtoshi R."/>
            <person name="Tomita M."/>
            <person name="Numata K."/>
            <person name="Arakawa K."/>
        </authorList>
    </citation>
    <scope>NUCLEOTIDE SEQUENCE [LARGE SCALE GENOMIC DNA]</scope>
</reference>
<dbReference type="EMBL" id="BGZK01000670">
    <property type="protein sequence ID" value="GBP55481.1"/>
    <property type="molecule type" value="Genomic_DNA"/>
</dbReference>